<dbReference type="Gene3D" id="2.140.10.10">
    <property type="entry name" value="Quinoprotein alcohol dehydrogenase-like superfamily"/>
    <property type="match status" value="1"/>
</dbReference>
<dbReference type="AlphaFoldDB" id="A0A382T6H0"/>
<dbReference type="Pfam" id="PF13360">
    <property type="entry name" value="PQQ_2"/>
    <property type="match status" value="1"/>
</dbReference>
<dbReference type="SUPFAM" id="SSF50998">
    <property type="entry name" value="Quinoprotein alcohol dehydrogenase-like"/>
    <property type="match status" value="1"/>
</dbReference>
<evidence type="ECO:0000256" key="1">
    <source>
        <dbReference type="ARBA" id="ARBA00001931"/>
    </source>
</evidence>
<organism evidence="5">
    <name type="scientific">marine metagenome</name>
    <dbReference type="NCBI Taxonomy" id="408172"/>
    <lineage>
        <taxon>unclassified sequences</taxon>
        <taxon>metagenomes</taxon>
        <taxon>ecological metagenomes</taxon>
    </lineage>
</organism>
<keyword evidence="3" id="KW-0560">Oxidoreductase</keyword>
<dbReference type="PANTHER" id="PTHR32303:SF20">
    <property type="entry name" value="QUINOPROTEIN ETHANOL DEHYDROGENASE"/>
    <property type="match status" value="1"/>
</dbReference>
<dbReference type="InterPro" id="IPR002372">
    <property type="entry name" value="PQQ_rpt_dom"/>
</dbReference>
<dbReference type="InterPro" id="IPR018391">
    <property type="entry name" value="PQQ_b-propeller_rpt"/>
</dbReference>
<gene>
    <name evidence="5" type="ORF">METZ01_LOCUS370604</name>
</gene>
<dbReference type="InterPro" id="IPR011047">
    <property type="entry name" value="Quinoprotein_ADH-like_sf"/>
</dbReference>
<sequence>KPRKLLIHPDKNGYVYILDRTNGEYLSGWKYVDTLTWTSGLDARGVPQGRLEPKLDYPTVICPNYFGSRSWNQASFSPHSGLLYNIGIEWCGEFMAREHEVEQGDSWLGGSIKMLPSPSGEVLSHLDAFDPITGERLWSHETKHPLLSALVSTAGGLVFAGDPEGNFFALNGQTGNKLWSFQTGSGHRGGAISYAVDGKQYIATPSGWGSSMANMVAQFFPELQGARQGATVFAFTLPD</sequence>
<feature type="domain" description="Pyrrolo-quinoline quinone repeat" evidence="4">
    <location>
        <begin position="13"/>
        <end position="193"/>
    </location>
</feature>
<dbReference type="GO" id="GO:0016491">
    <property type="term" value="F:oxidoreductase activity"/>
    <property type="evidence" value="ECO:0007669"/>
    <property type="project" value="UniProtKB-KW"/>
</dbReference>
<name>A0A382T6H0_9ZZZZ</name>
<proteinExistence type="inferred from homology"/>
<evidence type="ECO:0000259" key="4">
    <source>
        <dbReference type="Pfam" id="PF13360"/>
    </source>
</evidence>
<protein>
    <recommendedName>
        <fullName evidence="4">Pyrrolo-quinoline quinone repeat domain-containing protein</fullName>
    </recommendedName>
</protein>
<dbReference type="PANTHER" id="PTHR32303">
    <property type="entry name" value="QUINOPROTEIN ALCOHOL DEHYDROGENASE (CYTOCHROME C)"/>
    <property type="match status" value="1"/>
</dbReference>
<comment type="similarity">
    <text evidence="2">Belongs to the bacterial PQQ dehydrogenase family.</text>
</comment>
<feature type="non-terminal residue" evidence="5">
    <location>
        <position position="1"/>
    </location>
</feature>
<reference evidence="5" key="1">
    <citation type="submission" date="2018-05" db="EMBL/GenBank/DDBJ databases">
        <authorList>
            <person name="Lanie J.A."/>
            <person name="Ng W.-L."/>
            <person name="Kazmierczak K.M."/>
            <person name="Andrzejewski T.M."/>
            <person name="Davidsen T.M."/>
            <person name="Wayne K.J."/>
            <person name="Tettelin H."/>
            <person name="Glass J.I."/>
            <person name="Rusch D."/>
            <person name="Podicherti R."/>
            <person name="Tsui H.-C.T."/>
            <person name="Winkler M.E."/>
        </authorList>
    </citation>
    <scope>NUCLEOTIDE SEQUENCE</scope>
</reference>
<comment type="cofactor">
    <cofactor evidence="1">
        <name>pyrroloquinoline quinone</name>
        <dbReference type="ChEBI" id="CHEBI:58442"/>
    </cofactor>
</comment>
<dbReference type="EMBL" id="UINC01134292">
    <property type="protein sequence ID" value="SVD17750.1"/>
    <property type="molecule type" value="Genomic_DNA"/>
</dbReference>
<evidence type="ECO:0000313" key="5">
    <source>
        <dbReference type="EMBL" id="SVD17750.1"/>
    </source>
</evidence>
<accession>A0A382T6H0</accession>
<dbReference type="SMART" id="SM00564">
    <property type="entry name" value="PQQ"/>
    <property type="match status" value="1"/>
</dbReference>
<evidence type="ECO:0000256" key="2">
    <source>
        <dbReference type="ARBA" id="ARBA00008156"/>
    </source>
</evidence>
<evidence type="ECO:0000256" key="3">
    <source>
        <dbReference type="ARBA" id="ARBA00023002"/>
    </source>
</evidence>